<feature type="region of interest" description="Disordered" evidence="2">
    <location>
        <begin position="89"/>
        <end position="135"/>
    </location>
</feature>
<dbReference type="AlphaFoldDB" id="A0AAD7A7G8"/>
<sequence length="266" mass="29173">MGPGQMGRALDEKDRTIEELRDRLRRRDQDRTRRNGSLQLATPMPTPGSFIRALPPDVVRRVDELQLLRLGHPAGPAESNAQVRTPLRLSGAKSMPYPSPESLPRRRGVCAAPVSPPPSPSPSARWSRGASPMDVDDDDADEVLVALSLVPTPSTSTSASIYAPRQTSDAEVQCDPSETKTQLELADVRADLLEAQSKITQAELTISKLKAEIRTLSSQQQTWNANKAELEAEVRVLREAKNKAEEARRLWSLNAARLAAEIEAGF</sequence>
<name>A0AAD7A7G8_9AGAR</name>
<evidence type="ECO:0000256" key="2">
    <source>
        <dbReference type="SAM" id="MobiDB-lite"/>
    </source>
</evidence>
<proteinExistence type="predicted"/>
<accession>A0AAD7A7G8</accession>
<keyword evidence="1" id="KW-0175">Coiled coil</keyword>
<keyword evidence="4" id="KW-1185">Reference proteome</keyword>
<protein>
    <submittedName>
        <fullName evidence="3">Uncharacterized protein</fullName>
    </submittedName>
</protein>
<organism evidence="3 4">
    <name type="scientific">Mycena albidolilacea</name>
    <dbReference type="NCBI Taxonomy" id="1033008"/>
    <lineage>
        <taxon>Eukaryota</taxon>
        <taxon>Fungi</taxon>
        <taxon>Dikarya</taxon>
        <taxon>Basidiomycota</taxon>
        <taxon>Agaricomycotina</taxon>
        <taxon>Agaricomycetes</taxon>
        <taxon>Agaricomycetidae</taxon>
        <taxon>Agaricales</taxon>
        <taxon>Marasmiineae</taxon>
        <taxon>Mycenaceae</taxon>
        <taxon>Mycena</taxon>
    </lineage>
</organism>
<dbReference type="Proteomes" id="UP001218218">
    <property type="component" value="Unassembled WGS sequence"/>
</dbReference>
<feature type="coiled-coil region" evidence="1">
    <location>
        <begin position="185"/>
        <end position="250"/>
    </location>
</feature>
<gene>
    <name evidence="3" type="ORF">DFH08DRAFT_862136</name>
</gene>
<evidence type="ECO:0000313" key="3">
    <source>
        <dbReference type="EMBL" id="KAJ7350686.1"/>
    </source>
</evidence>
<comment type="caution">
    <text evidence="3">The sequence shown here is derived from an EMBL/GenBank/DDBJ whole genome shotgun (WGS) entry which is preliminary data.</text>
</comment>
<dbReference type="EMBL" id="JARIHO010000014">
    <property type="protein sequence ID" value="KAJ7350686.1"/>
    <property type="molecule type" value="Genomic_DNA"/>
</dbReference>
<evidence type="ECO:0000313" key="4">
    <source>
        <dbReference type="Proteomes" id="UP001218218"/>
    </source>
</evidence>
<feature type="region of interest" description="Disordered" evidence="2">
    <location>
        <begin position="22"/>
        <end position="55"/>
    </location>
</feature>
<feature type="compositionally biased region" description="Low complexity" evidence="2">
    <location>
        <begin position="122"/>
        <end position="132"/>
    </location>
</feature>
<feature type="compositionally biased region" description="Basic and acidic residues" evidence="2">
    <location>
        <begin position="22"/>
        <end position="33"/>
    </location>
</feature>
<reference evidence="3" key="1">
    <citation type="submission" date="2023-03" db="EMBL/GenBank/DDBJ databases">
        <title>Massive genome expansion in bonnet fungi (Mycena s.s.) driven by repeated elements and novel gene families across ecological guilds.</title>
        <authorList>
            <consortium name="Lawrence Berkeley National Laboratory"/>
            <person name="Harder C.B."/>
            <person name="Miyauchi S."/>
            <person name="Viragh M."/>
            <person name="Kuo A."/>
            <person name="Thoen E."/>
            <person name="Andreopoulos B."/>
            <person name="Lu D."/>
            <person name="Skrede I."/>
            <person name="Drula E."/>
            <person name="Henrissat B."/>
            <person name="Morin E."/>
            <person name="Kohler A."/>
            <person name="Barry K."/>
            <person name="LaButti K."/>
            <person name="Morin E."/>
            <person name="Salamov A."/>
            <person name="Lipzen A."/>
            <person name="Mereny Z."/>
            <person name="Hegedus B."/>
            <person name="Baldrian P."/>
            <person name="Stursova M."/>
            <person name="Weitz H."/>
            <person name="Taylor A."/>
            <person name="Grigoriev I.V."/>
            <person name="Nagy L.G."/>
            <person name="Martin F."/>
            <person name="Kauserud H."/>
        </authorList>
    </citation>
    <scope>NUCLEOTIDE SEQUENCE</scope>
    <source>
        <strain evidence="3">CBHHK002</strain>
    </source>
</reference>
<evidence type="ECO:0000256" key="1">
    <source>
        <dbReference type="SAM" id="Coils"/>
    </source>
</evidence>